<comment type="caution">
    <text evidence="1">The sequence shown here is derived from an EMBL/GenBank/DDBJ whole genome shotgun (WGS) entry which is preliminary data.</text>
</comment>
<organism evidence="1 2">
    <name type="scientific">Anaerotruncus massiliensis</name>
    <name type="common">ex Liu et al. 2021</name>
    <dbReference type="NCBI Taxonomy" id="2321404"/>
    <lineage>
        <taxon>Bacteria</taxon>
        <taxon>Bacillati</taxon>
        <taxon>Bacillota</taxon>
        <taxon>Clostridia</taxon>
        <taxon>Eubacteriales</taxon>
        <taxon>Oscillospiraceae</taxon>
        <taxon>Anaerotruncus</taxon>
    </lineage>
</organism>
<evidence type="ECO:0000313" key="1">
    <source>
        <dbReference type="EMBL" id="RLL11635.1"/>
    </source>
</evidence>
<dbReference type="AlphaFoldDB" id="A0A498D1B6"/>
<dbReference type="RefSeq" id="WP_121586734.1">
    <property type="nucleotide sequence ID" value="NZ_RCHT01000008.1"/>
</dbReference>
<protein>
    <submittedName>
        <fullName evidence="1">DNA alkylation repair protein</fullName>
    </submittedName>
</protein>
<evidence type="ECO:0000313" key="2">
    <source>
        <dbReference type="Proteomes" id="UP000276301"/>
    </source>
</evidence>
<dbReference type="InterPro" id="IPR016024">
    <property type="entry name" value="ARM-type_fold"/>
</dbReference>
<accession>A0A498D1B6</accession>
<reference evidence="1 2" key="1">
    <citation type="submission" date="2018-10" db="EMBL/GenBank/DDBJ databases">
        <title>Anaerotruncus faecis sp. nov., isolated from human feces.</title>
        <authorList>
            <person name="Wang Y.-J."/>
        </authorList>
    </citation>
    <scope>NUCLEOTIDE SEQUENCE [LARGE SCALE GENOMIC DNA]</scope>
    <source>
        <strain evidence="1 2">22A2-44</strain>
    </source>
</reference>
<dbReference type="Pfam" id="PF08713">
    <property type="entry name" value="DNA_alkylation"/>
    <property type="match status" value="1"/>
</dbReference>
<keyword evidence="2" id="KW-1185">Reference proteome</keyword>
<dbReference type="SUPFAM" id="SSF48371">
    <property type="entry name" value="ARM repeat"/>
    <property type="match status" value="1"/>
</dbReference>
<proteinExistence type="predicted"/>
<gene>
    <name evidence="1" type="ORF">D4A47_06970</name>
</gene>
<dbReference type="PANTHER" id="PTHR34070:SF1">
    <property type="entry name" value="DNA ALKYLATION REPAIR PROTEIN"/>
    <property type="match status" value="1"/>
</dbReference>
<sequence>MTTEEYAALKERLRAMADPGYRAFHQKLVPEVENLLGVRIPALRQLARELARGDWRGYLAAAQTDTYEETMLQGLVLGCAKMEPDELFERLREFIPKIGNWAVNDSVCAGLKLVKKHRAETLAFLRPYFAGEEEFEVRFAVVMLMDYYIDEEYIGEVLSLLRAVRHEGYYVKMAVAWALSVCYVKFPGRTLPLLEGEAFDPQTRRMALQKIVESNRVDARTKAEIRALRKAVR</sequence>
<dbReference type="Proteomes" id="UP000276301">
    <property type="component" value="Unassembled WGS sequence"/>
</dbReference>
<dbReference type="CDD" id="cd06561">
    <property type="entry name" value="AlkD_like"/>
    <property type="match status" value="1"/>
</dbReference>
<dbReference type="PANTHER" id="PTHR34070">
    <property type="entry name" value="ARMADILLO-TYPE FOLD"/>
    <property type="match status" value="1"/>
</dbReference>
<dbReference type="Gene3D" id="1.25.10.90">
    <property type="match status" value="1"/>
</dbReference>
<name>A0A498D1B6_9FIRM</name>
<dbReference type="EMBL" id="RCHT01000008">
    <property type="protein sequence ID" value="RLL11635.1"/>
    <property type="molecule type" value="Genomic_DNA"/>
</dbReference>
<dbReference type="InterPro" id="IPR014825">
    <property type="entry name" value="DNA_alkylation"/>
</dbReference>